<feature type="compositionally biased region" description="Pro residues" evidence="1">
    <location>
        <begin position="572"/>
        <end position="581"/>
    </location>
</feature>
<proteinExistence type="predicted"/>
<evidence type="ECO:0000259" key="2">
    <source>
        <dbReference type="Pfam" id="PF12697"/>
    </source>
</evidence>
<dbReference type="PANTHER" id="PTHR47842:SF3">
    <property type="entry name" value="DUF676 DOMAIN-CONTAINING PROTEIN"/>
    <property type="match status" value="1"/>
</dbReference>
<reference evidence="3 4" key="1">
    <citation type="journal article" date="2024" name="Commun. Biol.">
        <title>Comparative genomic analysis of thermophilic fungi reveals convergent evolutionary adaptations and gene losses.</title>
        <authorList>
            <person name="Steindorff A.S."/>
            <person name="Aguilar-Pontes M.V."/>
            <person name="Robinson A.J."/>
            <person name="Andreopoulos B."/>
            <person name="LaButti K."/>
            <person name="Kuo A."/>
            <person name="Mondo S."/>
            <person name="Riley R."/>
            <person name="Otillar R."/>
            <person name="Haridas S."/>
            <person name="Lipzen A."/>
            <person name="Grimwood J."/>
            <person name="Schmutz J."/>
            <person name="Clum A."/>
            <person name="Reid I.D."/>
            <person name="Moisan M.C."/>
            <person name="Butler G."/>
            <person name="Nguyen T.T.M."/>
            <person name="Dewar K."/>
            <person name="Conant G."/>
            <person name="Drula E."/>
            <person name="Henrissat B."/>
            <person name="Hansel C."/>
            <person name="Singer S."/>
            <person name="Hutchinson M.I."/>
            <person name="de Vries R.P."/>
            <person name="Natvig D.O."/>
            <person name="Powell A.J."/>
            <person name="Tsang A."/>
            <person name="Grigoriev I.V."/>
        </authorList>
    </citation>
    <scope>NUCLEOTIDE SEQUENCE [LARGE SCALE GENOMIC DNA]</scope>
    <source>
        <strain evidence="3 4">CBS 494.80</strain>
    </source>
</reference>
<name>A0ABR4CVL3_9HELO</name>
<protein>
    <recommendedName>
        <fullName evidence="2">AB hydrolase-1 domain-containing protein</fullName>
    </recommendedName>
</protein>
<dbReference type="EMBL" id="JAZHXI010000002">
    <property type="protein sequence ID" value="KAL2073985.1"/>
    <property type="molecule type" value="Genomic_DNA"/>
</dbReference>
<sequence length="774" mass="86189">MATQAQLDEKAQKDRAGATGPSFEGLATPAQLAEKLQQDRAGASSVSKYATPAQLEEKARKNNSYSSSATPAQLEEKARQNNPYSSFATPAQLAEKPRGRAPPLPPRTPSAQAVPPPPYTSDDARRSALISEQWRSEDPRSSSTHSLVPSESGRDGRRTLLLVFIHGFMGNETSFQSFPAHVHNLLSITLSETHVVHTKIYPRYKSRKAIEFARDDFSTWLEPHENRHTEVVLLGHSMGGLLSAEVALQKPSSPATGKPFRHRLLGTINFDTPFLGMHPGVVVSGLGSLFRPAPEPPKPQSSIGSGTNTPSLDGSSHYAPSTITNDSSLSLVQSITSPLASPPPRDPFFNPPFPNDVRLPERKGWTNVLHFVNKHSDGLTAATKQYFMSHLEFGGCMADYPGLKNRYERIRALEDVDDSPRAGPGYQQPTRRVRFVNYYTASTGRPKQPKIPPGQMLDKDGNLKPIEVEMDEMSLKDGTTTSSEPKESIEQGDGTTSQPEQESDPSPIEIQMQDLAENSGVHDEVQELKPMQHIDSMPIEDDEDLPVPVKVEEDPEESAIEPELKPSTTEPSLPPLPPVPTEPAAVDLDAYTDKDSRKIAEKEQKRVMKIYQQAVKDRESAIRDRKKLVEKREKKARQDREKEQKGEEKKRLKEEKEEEKRKEKQRLEEEKEEEKRKATINPEPRTRQASVASGQDDKPKRDKKFCMLPPEYGGKRDKCWIRVYMEGVDEVGAHCGLFFPGPQYESLVGDVGDRIGKWVEEDANKRAILEAATG</sequence>
<feature type="compositionally biased region" description="Basic and acidic residues" evidence="1">
    <location>
        <begin position="520"/>
        <end position="532"/>
    </location>
</feature>
<evidence type="ECO:0000313" key="4">
    <source>
        <dbReference type="Proteomes" id="UP001595075"/>
    </source>
</evidence>
<dbReference type="SUPFAM" id="SSF53474">
    <property type="entry name" value="alpha/beta-Hydrolases"/>
    <property type="match status" value="1"/>
</dbReference>
<dbReference type="Gene3D" id="3.40.50.1820">
    <property type="entry name" value="alpha/beta hydrolase"/>
    <property type="match status" value="1"/>
</dbReference>
<feature type="compositionally biased region" description="Basic and acidic residues" evidence="1">
    <location>
        <begin position="630"/>
        <end position="677"/>
    </location>
</feature>
<feature type="compositionally biased region" description="Pro residues" evidence="1">
    <location>
        <begin position="100"/>
        <end position="119"/>
    </location>
</feature>
<accession>A0ABR4CVL3</accession>
<feature type="compositionally biased region" description="Polar residues" evidence="1">
    <location>
        <begin position="300"/>
        <end position="320"/>
    </location>
</feature>
<feature type="region of interest" description="Disordered" evidence="1">
    <location>
        <begin position="612"/>
        <end position="709"/>
    </location>
</feature>
<dbReference type="InterPro" id="IPR029058">
    <property type="entry name" value="AB_hydrolase_fold"/>
</dbReference>
<dbReference type="InterPro" id="IPR000073">
    <property type="entry name" value="AB_hydrolase_1"/>
</dbReference>
<feature type="region of interest" description="Disordered" evidence="1">
    <location>
        <begin position="1"/>
        <end position="153"/>
    </location>
</feature>
<dbReference type="Pfam" id="PF12697">
    <property type="entry name" value="Abhydrolase_6"/>
    <property type="match status" value="1"/>
</dbReference>
<comment type="caution">
    <text evidence="3">The sequence shown here is derived from an EMBL/GenBank/DDBJ whole genome shotgun (WGS) entry which is preliminary data.</text>
</comment>
<feature type="compositionally biased region" description="Polar residues" evidence="1">
    <location>
        <begin position="62"/>
        <end position="71"/>
    </location>
</feature>
<feature type="compositionally biased region" description="Basic and acidic residues" evidence="1">
    <location>
        <begin position="591"/>
        <end position="600"/>
    </location>
</feature>
<feature type="domain" description="AB hydrolase-1" evidence="2">
    <location>
        <begin position="162"/>
        <end position="276"/>
    </location>
</feature>
<gene>
    <name evidence="3" type="ORF">VTL71DRAFT_7763</name>
</gene>
<feature type="region of interest" description="Disordered" evidence="1">
    <location>
        <begin position="440"/>
        <end position="461"/>
    </location>
</feature>
<feature type="compositionally biased region" description="Basic and acidic residues" evidence="1">
    <location>
        <begin position="7"/>
        <end position="16"/>
    </location>
</feature>
<dbReference type="Proteomes" id="UP001595075">
    <property type="component" value="Unassembled WGS sequence"/>
</dbReference>
<dbReference type="PANTHER" id="PTHR47842">
    <property type="entry name" value="EXPRESSED PROTEIN"/>
    <property type="match status" value="1"/>
</dbReference>
<feature type="region of interest" description="Disordered" evidence="1">
    <location>
        <begin position="292"/>
        <end position="320"/>
    </location>
</feature>
<feature type="compositionally biased region" description="Polar residues" evidence="1">
    <location>
        <begin position="80"/>
        <end position="89"/>
    </location>
</feature>
<evidence type="ECO:0000313" key="3">
    <source>
        <dbReference type="EMBL" id="KAL2073985.1"/>
    </source>
</evidence>
<evidence type="ECO:0000256" key="1">
    <source>
        <dbReference type="SAM" id="MobiDB-lite"/>
    </source>
</evidence>
<keyword evidence="4" id="KW-1185">Reference proteome</keyword>
<organism evidence="3 4">
    <name type="scientific">Oculimacula yallundae</name>
    <dbReference type="NCBI Taxonomy" id="86028"/>
    <lineage>
        <taxon>Eukaryota</taxon>
        <taxon>Fungi</taxon>
        <taxon>Dikarya</taxon>
        <taxon>Ascomycota</taxon>
        <taxon>Pezizomycotina</taxon>
        <taxon>Leotiomycetes</taxon>
        <taxon>Helotiales</taxon>
        <taxon>Ploettnerulaceae</taxon>
        <taxon>Oculimacula</taxon>
    </lineage>
</organism>
<feature type="region of interest" description="Disordered" evidence="1">
    <location>
        <begin position="474"/>
        <end position="600"/>
    </location>
</feature>